<dbReference type="Pfam" id="PF12738">
    <property type="entry name" value="PTCB-BRCT"/>
    <property type="match status" value="2"/>
</dbReference>
<dbReference type="EMBL" id="BFAD01000013">
    <property type="protein sequence ID" value="GBE88429.1"/>
    <property type="molecule type" value="Genomic_DNA"/>
</dbReference>
<proteinExistence type="predicted"/>
<name>A0A401H207_9APHY</name>
<organism evidence="4 5">
    <name type="scientific">Sparassis crispa</name>
    <dbReference type="NCBI Taxonomy" id="139825"/>
    <lineage>
        <taxon>Eukaryota</taxon>
        <taxon>Fungi</taxon>
        <taxon>Dikarya</taxon>
        <taxon>Basidiomycota</taxon>
        <taxon>Agaricomycotina</taxon>
        <taxon>Agaricomycetes</taxon>
        <taxon>Polyporales</taxon>
        <taxon>Sparassidaceae</taxon>
        <taxon>Sparassis</taxon>
    </lineage>
</organism>
<dbReference type="OrthoDB" id="251770at2759"/>
<dbReference type="SUPFAM" id="SSF52113">
    <property type="entry name" value="BRCT domain"/>
    <property type="match status" value="3"/>
</dbReference>
<feature type="compositionally biased region" description="Basic residues" evidence="2">
    <location>
        <begin position="998"/>
        <end position="1017"/>
    </location>
</feature>
<dbReference type="STRING" id="139825.A0A401H207"/>
<dbReference type="Pfam" id="PF00533">
    <property type="entry name" value="BRCT"/>
    <property type="match status" value="1"/>
</dbReference>
<feature type="region of interest" description="Disordered" evidence="2">
    <location>
        <begin position="1"/>
        <end position="41"/>
    </location>
</feature>
<evidence type="ECO:0000259" key="3">
    <source>
        <dbReference type="PROSITE" id="PS50172"/>
    </source>
</evidence>
<dbReference type="PROSITE" id="PS50172">
    <property type="entry name" value="BRCT"/>
    <property type="match status" value="4"/>
</dbReference>
<dbReference type="PANTHER" id="PTHR13561:SF20">
    <property type="entry name" value="DNA TOPOISOMERASE 2-BINDING PROTEIN 1"/>
    <property type="match status" value="1"/>
</dbReference>
<dbReference type="GO" id="GO:0033314">
    <property type="term" value="P:mitotic DNA replication checkpoint signaling"/>
    <property type="evidence" value="ECO:0007669"/>
    <property type="project" value="TreeGrafter"/>
</dbReference>
<feature type="region of interest" description="Disordered" evidence="2">
    <location>
        <begin position="646"/>
        <end position="692"/>
    </location>
</feature>
<sequence>MNLRRTNKSAKVPNVKLRPAAPAARRSKDVTPPPTWVHEPGSDADIDASFVDLCPRPFREVVLCATGISDKTSLFKQAIELGATCIPDLTDKVTHLLAEEPGSAKYRCALENKISIMRPSWITSCHEVWLRGDDFDLAESIEEHRLPLFEGVILSLSGIEEVDRRTEINRLLRGQGGVYVKNLERPVKVTHLLCSSKQEEVTEKMRYAEKFNQRGEANIHLVWEEWFWDSLEFCGRFDEQAYHVSKPPPKRRSLPEPATSPPASSSPAPEERQNPTDSGNLLADDGDEEIASVKRVPAVMLQIWESLLRPRGFEIMGDKLVRSPSKSQTAREKVDLGLDDWRPPSRQTSPTRSKAEHVSRIASQRPGAPGAPAVPTSALSSFRRANSFAPASRSMSAPRQPFQRVATLPGCSSFLGRRTASVHVGGDDAAAPVASTSSVNASSPRKGQMTSDGEPSASSSSSGSSNLFAGLKFRTLGEARCQNVRTALEEGGGSLVSDDAPDEEVDYIIVRLISGSSLYRAEGDERVRHKYRTECWLERCIFQERVCEPTEHVSFSPLKIRTPIDGAENINLSFSGLDQSEACWVRRLARALGVNIALNFSRRSTHLLCPSRTGAKVEKAREWGVPIVDMSWVTDVATTGAIPLVDRTPAVPEPEPEAAMEVDPSPADRKGKGREMAPERPMANITNGAPPIPCRSEDRIYHRDADASADNQAWAEQDPLDADIDTVLPEAPCIQEAGDGKSFGQPNALLGGKVEPGLSNVTPPRPRRPTTQPVSEHAPSPGRILVEATRDTLVTMVEQPEAAATPVKAVDSDPDRMELIPSSTSPSPLKMPSPLKRPDHELTESAPTSPRKLSRTSSKGLQDSISSLLGKRSSEEDASSGKAQPQRAGKRPRPPSRAKPPSRADPVPVQPEVSQAPGGMQARAAFGPYALGEEDVSLFVDGEPGAGVSLQVTYEDAGQRSERSRLLQLLTSEKQEVWEVDERERASGVAAAPSAGRGGKKGKTRGATRRSARVAGF</sequence>
<feature type="region of interest" description="Disordered" evidence="2">
    <location>
        <begin position="244"/>
        <end position="284"/>
    </location>
</feature>
<dbReference type="PANTHER" id="PTHR13561">
    <property type="entry name" value="DNA REPLICATION REGULATOR DPB11-RELATED"/>
    <property type="match status" value="1"/>
</dbReference>
<feature type="region of interest" description="Disordered" evidence="2">
    <location>
        <begin position="797"/>
        <end position="921"/>
    </location>
</feature>
<dbReference type="GO" id="GO:0007095">
    <property type="term" value="P:mitotic G2 DNA damage checkpoint signaling"/>
    <property type="evidence" value="ECO:0007669"/>
    <property type="project" value="TreeGrafter"/>
</dbReference>
<feature type="domain" description="BRCT" evidence="3">
    <location>
        <begin position="463"/>
        <end position="554"/>
    </location>
</feature>
<feature type="region of interest" description="Disordered" evidence="2">
    <location>
        <begin position="429"/>
        <end position="465"/>
    </location>
</feature>
<reference evidence="4 5" key="1">
    <citation type="journal article" date="2018" name="Sci. Rep.">
        <title>Genome sequence of the cauliflower mushroom Sparassis crispa (Hanabiratake) and its association with beneficial usage.</title>
        <authorList>
            <person name="Kiyama R."/>
            <person name="Furutani Y."/>
            <person name="Kawaguchi K."/>
            <person name="Nakanishi T."/>
        </authorList>
    </citation>
    <scope>NUCLEOTIDE SEQUENCE [LARGE SCALE GENOMIC DNA]</scope>
</reference>
<keyword evidence="1" id="KW-0677">Repeat</keyword>
<accession>A0A401H207</accession>
<dbReference type="InterPro" id="IPR059215">
    <property type="entry name" value="BRCT2_TopBP1-like"/>
</dbReference>
<gene>
    <name evidence="4" type="ORF">SCP_1302440</name>
</gene>
<feature type="compositionally biased region" description="Basic and acidic residues" evidence="2">
    <location>
        <begin position="666"/>
        <end position="678"/>
    </location>
</feature>
<dbReference type="InterPro" id="IPR036420">
    <property type="entry name" value="BRCT_dom_sf"/>
</dbReference>
<feature type="region of interest" description="Disordered" evidence="2">
    <location>
        <begin position="751"/>
        <end position="782"/>
    </location>
</feature>
<feature type="compositionally biased region" description="Polar residues" evidence="2">
    <location>
        <begin position="855"/>
        <end position="867"/>
    </location>
</feature>
<dbReference type="Proteomes" id="UP000287166">
    <property type="component" value="Unassembled WGS sequence"/>
</dbReference>
<keyword evidence="5" id="KW-1185">Reference proteome</keyword>
<evidence type="ECO:0000313" key="5">
    <source>
        <dbReference type="Proteomes" id="UP000287166"/>
    </source>
</evidence>
<evidence type="ECO:0000313" key="4">
    <source>
        <dbReference type="EMBL" id="GBE88429.1"/>
    </source>
</evidence>
<feature type="domain" description="BRCT" evidence="3">
    <location>
        <begin position="569"/>
        <end position="635"/>
    </location>
</feature>
<dbReference type="InParanoid" id="A0A401H207"/>
<feature type="domain" description="BRCT" evidence="3">
    <location>
        <begin position="144"/>
        <end position="244"/>
    </location>
</feature>
<dbReference type="Gene3D" id="3.40.50.10190">
    <property type="entry name" value="BRCT domain"/>
    <property type="match status" value="4"/>
</dbReference>
<feature type="region of interest" description="Disordered" evidence="2">
    <location>
        <begin position="979"/>
        <end position="1017"/>
    </location>
</feature>
<dbReference type="RefSeq" id="XP_027619342.1">
    <property type="nucleotide sequence ID" value="XM_027763541.1"/>
</dbReference>
<dbReference type="InterPro" id="IPR001357">
    <property type="entry name" value="BRCT_dom"/>
</dbReference>
<protein>
    <recommendedName>
        <fullName evidence="3">BRCT domain-containing protein</fullName>
    </recommendedName>
</protein>
<comment type="caution">
    <text evidence="4">The sequence shown here is derived from an EMBL/GenBank/DDBJ whole genome shotgun (WGS) entry which is preliminary data.</text>
</comment>
<dbReference type="GO" id="GO:0006270">
    <property type="term" value="P:DNA replication initiation"/>
    <property type="evidence" value="ECO:0007669"/>
    <property type="project" value="TreeGrafter"/>
</dbReference>
<feature type="compositionally biased region" description="Basic and acidic residues" evidence="2">
    <location>
        <begin position="329"/>
        <end position="343"/>
    </location>
</feature>
<dbReference type="CDD" id="cd00027">
    <property type="entry name" value="BRCT"/>
    <property type="match status" value="1"/>
</dbReference>
<feature type="compositionally biased region" description="Polar residues" evidence="2">
    <location>
        <begin position="434"/>
        <end position="453"/>
    </location>
</feature>
<feature type="compositionally biased region" description="Low complexity" evidence="2">
    <location>
        <begin position="821"/>
        <end position="834"/>
    </location>
</feature>
<feature type="compositionally biased region" description="Low complexity" evidence="2">
    <location>
        <begin position="456"/>
        <end position="465"/>
    </location>
</feature>
<dbReference type="GeneID" id="38785346"/>
<feature type="domain" description="BRCT" evidence="3">
    <location>
        <begin position="53"/>
        <end position="125"/>
    </location>
</feature>
<dbReference type="AlphaFoldDB" id="A0A401H207"/>
<feature type="region of interest" description="Disordered" evidence="2">
    <location>
        <begin position="322"/>
        <end position="379"/>
    </location>
</feature>
<evidence type="ECO:0000256" key="1">
    <source>
        <dbReference type="ARBA" id="ARBA00022737"/>
    </source>
</evidence>
<dbReference type="FunCoup" id="A0A401H207">
    <property type="interactions" value="21"/>
</dbReference>
<feature type="compositionally biased region" description="Low complexity" evidence="2">
    <location>
        <begin position="255"/>
        <end position="268"/>
    </location>
</feature>
<evidence type="ECO:0000256" key="2">
    <source>
        <dbReference type="SAM" id="MobiDB-lite"/>
    </source>
</evidence>
<dbReference type="SMART" id="SM00292">
    <property type="entry name" value="BRCT"/>
    <property type="match status" value="3"/>
</dbReference>
<dbReference type="CDD" id="cd17731">
    <property type="entry name" value="BRCT_TopBP1_rpt2_like"/>
    <property type="match status" value="1"/>
</dbReference>